<dbReference type="GO" id="GO:0005524">
    <property type="term" value="F:ATP binding"/>
    <property type="evidence" value="ECO:0007669"/>
    <property type="project" value="UniProtKB-KW"/>
</dbReference>
<dbReference type="InterPro" id="IPR045133">
    <property type="entry name" value="IRE1/2-like"/>
</dbReference>
<accession>A0A7D9K2R3</accession>
<dbReference type="InterPro" id="IPR000719">
    <property type="entry name" value="Prot_kinase_dom"/>
</dbReference>
<dbReference type="InterPro" id="IPR038357">
    <property type="entry name" value="KEN_sf"/>
</dbReference>
<protein>
    <submittedName>
        <fullName evidence="4">Serine threonine- kinase ppk4 isoform X1</fullName>
    </submittedName>
</protein>
<reference evidence="4" key="1">
    <citation type="submission" date="2020-04" db="EMBL/GenBank/DDBJ databases">
        <authorList>
            <person name="Alioto T."/>
            <person name="Alioto T."/>
            <person name="Gomez Garrido J."/>
        </authorList>
    </citation>
    <scope>NUCLEOTIDE SEQUENCE</scope>
    <source>
        <strain evidence="4">A484AB</strain>
    </source>
</reference>
<dbReference type="GO" id="GO:0004674">
    <property type="term" value="F:protein serine/threonine kinase activity"/>
    <property type="evidence" value="ECO:0007669"/>
    <property type="project" value="InterPro"/>
</dbReference>
<dbReference type="EMBL" id="CACRXK020026179">
    <property type="protein sequence ID" value="CAB4040024.1"/>
    <property type="molecule type" value="Genomic_DNA"/>
</dbReference>
<sequence>ATTHHTSSNTSGSIGWTAYESTNWDIWYPSHAPIVEPKWKRQSDIQVAGMLAYYIYTKGEHPFGEGILQQMVNLHEDDPVGLKKLSGGCAPVVKDLLAQMLAREVDQRPYVEQVLQHPYFLSPERQIKFLEAVGNEPEIKSVNPDPCDVSRELDSCHPSKSRSSLLPNDWKAVIDPHDLNTFCAGGAPPSKFDGSRYTHCLRFIRNVRQHWGDKPRPPLKAMGHATSIEEYFLQLFPTLPLVLHQIIREYPDWKARPTLKEFFL</sequence>
<dbReference type="SUPFAM" id="SSF56112">
    <property type="entry name" value="Protein kinase-like (PK-like)"/>
    <property type="match status" value="1"/>
</dbReference>
<dbReference type="Gene3D" id="1.10.510.10">
    <property type="entry name" value="Transferase(Phosphotransferase) domain 1"/>
    <property type="match status" value="1"/>
</dbReference>
<dbReference type="InterPro" id="IPR011009">
    <property type="entry name" value="Kinase-like_dom_sf"/>
</dbReference>
<keyword evidence="4" id="KW-0418">Kinase</keyword>
<dbReference type="PANTHER" id="PTHR13954">
    <property type="entry name" value="IRE1-RELATED"/>
    <property type="match status" value="1"/>
</dbReference>
<feature type="non-terminal residue" evidence="4">
    <location>
        <position position="1"/>
    </location>
</feature>
<evidence type="ECO:0000256" key="3">
    <source>
        <dbReference type="ARBA" id="ARBA00022840"/>
    </source>
</evidence>
<dbReference type="Pfam" id="PF06479">
    <property type="entry name" value="Ribonuc_2-5A"/>
    <property type="match status" value="1"/>
</dbReference>
<comment type="caution">
    <text evidence="4">The sequence shown here is derived from an EMBL/GenBank/DDBJ whole genome shotgun (WGS) entry which is preliminary data.</text>
</comment>
<dbReference type="PANTHER" id="PTHR13954:SF6">
    <property type="entry name" value="NON-SPECIFIC SERINE_THREONINE PROTEIN KINASE"/>
    <property type="match status" value="1"/>
</dbReference>
<dbReference type="PROSITE" id="PS50011">
    <property type="entry name" value="PROTEIN_KINASE_DOM"/>
    <property type="match status" value="1"/>
</dbReference>
<keyword evidence="2" id="KW-0547">Nucleotide-binding</keyword>
<dbReference type="GO" id="GO:0036498">
    <property type="term" value="P:IRE1-mediated unfolded protein response"/>
    <property type="evidence" value="ECO:0007669"/>
    <property type="project" value="TreeGrafter"/>
</dbReference>
<evidence type="ECO:0000313" key="5">
    <source>
        <dbReference type="Proteomes" id="UP001152795"/>
    </source>
</evidence>
<dbReference type="AlphaFoldDB" id="A0A7D9K2R3"/>
<dbReference type="GO" id="GO:0006397">
    <property type="term" value="P:mRNA processing"/>
    <property type="evidence" value="ECO:0007669"/>
    <property type="project" value="InterPro"/>
</dbReference>
<dbReference type="Gene3D" id="1.20.1440.180">
    <property type="entry name" value="KEN domain"/>
    <property type="match status" value="1"/>
</dbReference>
<dbReference type="InterPro" id="IPR010513">
    <property type="entry name" value="KEN_dom"/>
</dbReference>
<name>A0A7D9K2R3_PARCT</name>
<evidence type="ECO:0000256" key="2">
    <source>
        <dbReference type="ARBA" id="ARBA00022741"/>
    </source>
</evidence>
<dbReference type="GO" id="GO:0070059">
    <property type="term" value="P:intrinsic apoptotic signaling pathway in response to endoplasmic reticulum stress"/>
    <property type="evidence" value="ECO:0007669"/>
    <property type="project" value="TreeGrafter"/>
</dbReference>
<evidence type="ECO:0000313" key="4">
    <source>
        <dbReference type="EMBL" id="CAB4040024.1"/>
    </source>
</evidence>
<organism evidence="4 5">
    <name type="scientific">Paramuricea clavata</name>
    <name type="common">Red gorgonian</name>
    <name type="synonym">Violescent sea-whip</name>
    <dbReference type="NCBI Taxonomy" id="317549"/>
    <lineage>
        <taxon>Eukaryota</taxon>
        <taxon>Metazoa</taxon>
        <taxon>Cnidaria</taxon>
        <taxon>Anthozoa</taxon>
        <taxon>Octocorallia</taxon>
        <taxon>Malacalcyonacea</taxon>
        <taxon>Plexauridae</taxon>
        <taxon>Paramuricea</taxon>
    </lineage>
</organism>
<keyword evidence="3" id="KW-0067">ATP-binding</keyword>
<dbReference type="GO" id="GO:0051082">
    <property type="term" value="F:unfolded protein binding"/>
    <property type="evidence" value="ECO:0007669"/>
    <property type="project" value="TreeGrafter"/>
</dbReference>
<keyword evidence="5" id="KW-1185">Reference proteome</keyword>
<keyword evidence="4" id="KW-0808">Transferase</keyword>
<dbReference type="Proteomes" id="UP001152795">
    <property type="component" value="Unassembled WGS sequence"/>
</dbReference>
<dbReference type="OrthoDB" id="63989at2759"/>
<proteinExistence type="predicted"/>
<keyword evidence="1" id="KW-0732">Signal</keyword>
<dbReference type="GO" id="GO:1990604">
    <property type="term" value="C:IRE1-TRAF2-ASK1 complex"/>
    <property type="evidence" value="ECO:0007669"/>
    <property type="project" value="TreeGrafter"/>
</dbReference>
<gene>
    <name evidence="4" type="ORF">PACLA_8A013111</name>
</gene>
<dbReference type="GO" id="GO:0004521">
    <property type="term" value="F:RNA endonuclease activity"/>
    <property type="evidence" value="ECO:0007669"/>
    <property type="project" value="InterPro"/>
</dbReference>
<dbReference type="PROSITE" id="PS51392">
    <property type="entry name" value="KEN"/>
    <property type="match status" value="1"/>
</dbReference>
<evidence type="ECO:0000256" key="1">
    <source>
        <dbReference type="ARBA" id="ARBA00022729"/>
    </source>
</evidence>